<dbReference type="FunCoup" id="A0A1S3ILK4">
    <property type="interactions" value="17"/>
</dbReference>
<evidence type="ECO:0000313" key="3">
    <source>
        <dbReference type="RefSeq" id="XP_013399097.1"/>
    </source>
</evidence>
<dbReference type="KEGG" id="lak:106165439"/>
<dbReference type="Proteomes" id="UP000085678">
    <property type="component" value="Unplaced"/>
</dbReference>
<evidence type="ECO:0000313" key="2">
    <source>
        <dbReference type="Proteomes" id="UP000085678"/>
    </source>
</evidence>
<protein>
    <submittedName>
        <fullName evidence="3">Secernin-2</fullName>
    </submittedName>
</protein>
<reference evidence="3" key="1">
    <citation type="submission" date="2025-08" db="UniProtKB">
        <authorList>
            <consortium name="RefSeq"/>
        </authorList>
    </citation>
    <scope>IDENTIFICATION</scope>
    <source>
        <tissue evidence="3">Gonads</tissue>
    </source>
</reference>
<dbReference type="RefSeq" id="XP_013399097.1">
    <property type="nucleotide sequence ID" value="XM_013543643.1"/>
</dbReference>
<name>A0A1S3ILK4_LINAN</name>
<gene>
    <name evidence="3" type="primary">LOC106165439</name>
</gene>
<dbReference type="PANTHER" id="PTHR12994">
    <property type="entry name" value="SECERNIN"/>
    <property type="match status" value="1"/>
</dbReference>
<sequence>MAEDLASLSCDSFVALPPATRDGLIIYGKNSDRPRSEVQEFIYCPAADHAEGTKLKCTYIEIDQVAHTHAVALSKPAWMWGAEMGANEHGVCIGNEAVFTKLQGPDDSTERLLGMDLVRLGLERAASAEAAMKVVSGLLEQYGQGGMCFEDPDHQNFTYHNSFLIVDRTEAWVLETAGQLWAAKKVTSGVHNISNLLTIGTEIDAMSAGLKEHAEKNGYWKPEDGPLDFAKAYAIPPTIPLPPIAEPQRRLTCGKELMEKYAEGGNFSLSSMFQVLKDEDSGICAVREKIITAGSMVSVLTPPSATIPCTHWFTATPFPDKSFFKPFVFCPDIKLGELTKSPDYGDKDPARQSPRFQETVDRVHKLYASHALGLKKSAKDLESRLSLLHQLQEECIEGVEEFLQDYKPEKSSELTDLFQNCVESELILWK</sequence>
<dbReference type="InterPro" id="IPR005322">
    <property type="entry name" value="Peptidase_C69"/>
</dbReference>
<dbReference type="GeneID" id="106165439"/>
<dbReference type="AlphaFoldDB" id="A0A1S3ILK4"/>
<dbReference type="STRING" id="7574.A0A1S3ILK4"/>
<comment type="similarity">
    <text evidence="1">Belongs to the peptidase C69 family. Secernin subfamily.</text>
</comment>
<dbReference type="GO" id="GO:0070004">
    <property type="term" value="F:cysteine-type exopeptidase activity"/>
    <property type="evidence" value="ECO:0007669"/>
    <property type="project" value="InterPro"/>
</dbReference>
<proteinExistence type="inferred from homology"/>
<accession>A0A1S3ILK4</accession>
<dbReference type="Gene3D" id="3.60.60.10">
    <property type="entry name" value="Penicillin V Acylase, Chain A"/>
    <property type="match status" value="1"/>
</dbReference>
<organism evidence="2 3">
    <name type="scientific">Lingula anatina</name>
    <name type="common">Brachiopod</name>
    <name type="synonym">Lingula unguis</name>
    <dbReference type="NCBI Taxonomy" id="7574"/>
    <lineage>
        <taxon>Eukaryota</taxon>
        <taxon>Metazoa</taxon>
        <taxon>Spiralia</taxon>
        <taxon>Lophotrochozoa</taxon>
        <taxon>Brachiopoda</taxon>
        <taxon>Linguliformea</taxon>
        <taxon>Lingulata</taxon>
        <taxon>Lingulida</taxon>
        <taxon>Linguloidea</taxon>
        <taxon>Lingulidae</taxon>
        <taxon>Lingula</taxon>
    </lineage>
</organism>
<dbReference type="GO" id="GO:0006508">
    <property type="term" value="P:proteolysis"/>
    <property type="evidence" value="ECO:0007669"/>
    <property type="project" value="InterPro"/>
</dbReference>
<dbReference type="Pfam" id="PF03577">
    <property type="entry name" value="Peptidase_C69"/>
    <property type="match status" value="1"/>
</dbReference>
<keyword evidence="2" id="KW-1185">Reference proteome</keyword>
<dbReference type="InParanoid" id="A0A1S3ILK4"/>
<evidence type="ECO:0000256" key="1">
    <source>
        <dbReference type="ARBA" id="ARBA00005705"/>
    </source>
</evidence>
<dbReference type="OrthoDB" id="5175656at2759"/>
<dbReference type="GO" id="GO:0016805">
    <property type="term" value="F:dipeptidase activity"/>
    <property type="evidence" value="ECO:0007669"/>
    <property type="project" value="InterPro"/>
</dbReference>
<dbReference type="PANTHER" id="PTHR12994:SF17">
    <property type="entry name" value="LD30995P"/>
    <property type="match status" value="1"/>
</dbReference>